<evidence type="ECO:0000256" key="5">
    <source>
        <dbReference type="ARBA" id="ARBA00022701"/>
    </source>
</evidence>
<sequence length="1086" mass="121331">MTDPFDVDDIHFSSDEELQNETAVVSTGTSLLEEFKSRRTAAKIAVSPETKVELMSEFSDASAFHDTQNEVNFDYDDDFDMDSINNDLLEVDLSKPERPASSAVVHPVLQSIRSRSFLDTLAQLKSHTNSNTSLISQDNVLSSAPSRSYLDLDTSQIAPSSSPDNVDITSVSRGDQIILTPKLMDSNEIFSIIAQPALVEMSTDSPSSESVLHSYVEGNSPPTPLYSGSLSSAIHPPTLNKATDVPTAVIEPIKPSPSIRSSDLIAPTGEITISDSYLSFDSELPSPEPPTNPSHNCLQHPETNSAVVSATQSVFSSGQGFPFPLHNPSVLKDQQVNNTVQAVTSVCSATSVVVQPDAAQTRIQFESLSVALPTVLSPSSSSLNPASTASETLAMLPSFKSRVHGSDVVSSPAKLVDPKSVSKKKHKKSLALSGLKKKFRSQTSTPANVASAFPDSQHSPDAEMRRKQQDRVRELERDKFLLESKLSHLSTSVNGSFRDRFAMGSPLPLVNDKELADIRSEMQTMESIIASLNEENAKLCVALKHEQLSMKGTAQQMLTRNTALRAELDTALAEIQDLRSAHLINADDSAVEEIRRLKQSLVQLRNETDTKLRASQNQIETLRRTNEELEHRIQNMNYDPISPRRSHSRATERFDAIAKKKMIDDQQQEIAELRDRIAWFSENQQMIQELEAQLKERDETIQSLQQRVEILHQPKTKSLGSTSKVNLTTKRHIRELEQQVATLQKNNGLRRTVAELVKAAGPDELRQIAGLQSVVDSLRQELAVKDDEHLIAIRGLRQDYEKMRCQYDERIAQLLIDRKENARPHERIRELEAQIDTMRETYRKKTRSAPEKSDLPSDPVYNSDEVVHLRAQLDEASQNNRLLHEKIKNISMQSDQYLNRIQSLETQAQSYLLSAKPAAETKECSCAEFVDEAHALEQQTLKDEVNRLTELTVQMASHPQGPDTMASQYMVASMQSQLDNCQQEKLTLRERLIESQYEVTRLKAVPSRVQVTTLELKLNDLEARHARREASLRDALAMLELQSEQQARSSVLQYETVLRQKNSQICEFKAELDGLLTALAALQKQQ</sequence>
<comment type="similarity">
    <text evidence="2">Belongs to the CEP162 family.</text>
</comment>
<feature type="region of interest" description="Disordered" evidence="10">
    <location>
        <begin position="842"/>
        <end position="861"/>
    </location>
</feature>
<comment type="subcellular location">
    <subcellularLocation>
        <location evidence="1">Cytoplasm</location>
        <location evidence="1">Cytoskeleton</location>
        <location evidence="1">Microtubule organizing center</location>
        <location evidence="1">Centrosome</location>
        <location evidence="1">Centriole</location>
    </subcellularLocation>
</comment>
<dbReference type="AlphaFoldDB" id="A0A0H5QWR9"/>
<evidence type="ECO:0000256" key="6">
    <source>
        <dbReference type="ARBA" id="ARBA00022794"/>
    </source>
</evidence>
<keyword evidence="6" id="KW-0970">Cilium biogenesis/degradation</keyword>
<dbReference type="GO" id="GO:0060271">
    <property type="term" value="P:cilium assembly"/>
    <property type="evidence" value="ECO:0007669"/>
    <property type="project" value="TreeGrafter"/>
</dbReference>
<reference evidence="11" key="1">
    <citation type="submission" date="2015-04" db="EMBL/GenBank/DDBJ databases">
        <title>The genome sequence of the plant pathogenic Rhizarian Plasmodiophora brassicae reveals insights in its biotrophic life cycle and the origin of chitin synthesis.</title>
        <authorList>
            <person name="Schwelm A."/>
            <person name="Fogelqvist J."/>
            <person name="Knaust A."/>
            <person name="Julke S."/>
            <person name="Lilja T."/>
            <person name="Dhandapani V."/>
            <person name="Bonilla-Rosso G."/>
            <person name="Karlsson M."/>
            <person name="Shevchenko A."/>
            <person name="Choi S.R."/>
            <person name="Kim H.G."/>
            <person name="Park J.Y."/>
            <person name="Lim Y.P."/>
            <person name="Ludwig-Muller J."/>
            <person name="Dixelius C."/>
        </authorList>
    </citation>
    <scope>NUCLEOTIDE SEQUENCE</scope>
    <source>
        <tissue evidence="11">Potato root galls</tissue>
    </source>
</reference>
<evidence type="ECO:0000256" key="8">
    <source>
        <dbReference type="ARBA" id="ARBA00023212"/>
    </source>
</evidence>
<evidence type="ECO:0000313" key="11">
    <source>
        <dbReference type="EMBL" id="CRZ06076.1"/>
    </source>
</evidence>
<feature type="compositionally biased region" description="Basic residues" evidence="10">
    <location>
        <begin position="421"/>
        <end position="440"/>
    </location>
</feature>
<evidence type="ECO:0000256" key="4">
    <source>
        <dbReference type="ARBA" id="ARBA00022490"/>
    </source>
</evidence>
<keyword evidence="4" id="KW-0963">Cytoplasm</keyword>
<keyword evidence="8" id="KW-0206">Cytoskeleton</keyword>
<feature type="coiled-coil region" evidence="9">
    <location>
        <begin position="515"/>
        <end position="746"/>
    </location>
</feature>
<feature type="compositionally biased region" description="Basic and acidic residues" evidence="10">
    <location>
        <begin position="458"/>
        <end position="470"/>
    </location>
</feature>
<evidence type="ECO:0000256" key="7">
    <source>
        <dbReference type="ARBA" id="ARBA00023054"/>
    </source>
</evidence>
<organism evidence="11">
    <name type="scientific">Spongospora subterranea</name>
    <dbReference type="NCBI Taxonomy" id="70186"/>
    <lineage>
        <taxon>Eukaryota</taxon>
        <taxon>Sar</taxon>
        <taxon>Rhizaria</taxon>
        <taxon>Endomyxa</taxon>
        <taxon>Phytomyxea</taxon>
        <taxon>Plasmodiophorida</taxon>
        <taxon>Plasmodiophoridae</taxon>
        <taxon>Spongospora</taxon>
    </lineage>
</organism>
<feature type="region of interest" description="Disordered" evidence="10">
    <location>
        <begin position="410"/>
        <end position="470"/>
    </location>
</feature>
<keyword evidence="7 9" id="KW-0175">Coiled coil</keyword>
<evidence type="ECO:0000256" key="2">
    <source>
        <dbReference type="ARBA" id="ARBA00009485"/>
    </source>
</evidence>
<keyword evidence="5" id="KW-0493">Microtubule</keyword>
<dbReference type="EMBL" id="HACM01005634">
    <property type="protein sequence ID" value="CRZ06076.1"/>
    <property type="molecule type" value="Transcribed_RNA"/>
</dbReference>
<protein>
    <recommendedName>
        <fullName evidence="3">Centrosomal protein of 162 kDa</fullName>
    </recommendedName>
</protein>
<evidence type="ECO:0000256" key="1">
    <source>
        <dbReference type="ARBA" id="ARBA00004114"/>
    </source>
</evidence>
<evidence type="ECO:0000256" key="3">
    <source>
        <dbReference type="ARBA" id="ARBA00021406"/>
    </source>
</evidence>
<evidence type="ECO:0000256" key="9">
    <source>
        <dbReference type="SAM" id="Coils"/>
    </source>
</evidence>
<proteinExistence type="inferred from homology"/>
<feature type="compositionally biased region" description="Polar residues" evidence="10">
    <location>
        <begin position="441"/>
        <end position="457"/>
    </location>
</feature>
<evidence type="ECO:0000256" key="10">
    <source>
        <dbReference type="SAM" id="MobiDB-lite"/>
    </source>
</evidence>
<dbReference type="InterPro" id="IPR038774">
    <property type="entry name" value="CEP162-like"/>
</dbReference>
<dbReference type="GO" id="GO:0005814">
    <property type="term" value="C:centriole"/>
    <property type="evidence" value="ECO:0007669"/>
    <property type="project" value="UniProtKB-SubCell"/>
</dbReference>
<accession>A0A0H5QWR9</accession>
<dbReference type="GO" id="GO:0005879">
    <property type="term" value="C:axonemal microtubule"/>
    <property type="evidence" value="ECO:0007669"/>
    <property type="project" value="TreeGrafter"/>
</dbReference>
<name>A0A0H5QWR9_9EUKA</name>
<dbReference type="PANTHER" id="PTHR34031:SF1">
    <property type="entry name" value="CENTROSOMAL PROTEIN OF 162 KDA"/>
    <property type="match status" value="1"/>
</dbReference>
<dbReference type="PANTHER" id="PTHR34031">
    <property type="entry name" value="CENTROSOMAL PROTEIN OF 162 KDA"/>
    <property type="match status" value="1"/>
</dbReference>
<feature type="compositionally biased region" description="Basic and acidic residues" evidence="10">
    <location>
        <begin position="842"/>
        <end position="855"/>
    </location>
</feature>